<dbReference type="AlphaFoldDB" id="A0A378T9D7"/>
<reference evidence="1 2" key="1">
    <citation type="submission" date="2018-06" db="EMBL/GenBank/DDBJ databases">
        <authorList>
            <consortium name="Pathogen Informatics"/>
            <person name="Doyle S."/>
        </authorList>
    </citation>
    <scope>NUCLEOTIDE SEQUENCE [LARGE SCALE GENOMIC DNA]</scope>
    <source>
        <strain evidence="1 2">NCTC10359</strain>
    </source>
</reference>
<sequence>MGNRYSVWEFMAGKMGVKFWKIVNVNFSKKGANKLPPAV</sequence>
<dbReference type="EMBL" id="UGQU01000001">
    <property type="protein sequence ID" value="STZ56156.1"/>
    <property type="molecule type" value="Genomic_DNA"/>
</dbReference>
<organism evidence="1 2">
    <name type="scientific">Moraxella lacunata</name>
    <dbReference type="NCBI Taxonomy" id="477"/>
    <lineage>
        <taxon>Bacteria</taxon>
        <taxon>Pseudomonadati</taxon>
        <taxon>Pseudomonadota</taxon>
        <taxon>Gammaproteobacteria</taxon>
        <taxon>Moraxellales</taxon>
        <taxon>Moraxellaceae</taxon>
        <taxon>Moraxella</taxon>
    </lineage>
</organism>
<name>A0A378T9D7_MORLA</name>
<gene>
    <name evidence="1" type="ORF">NCTC10359_00760</name>
</gene>
<accession>A0A378T9D7</accession>
<proteinExistence type="predicted"/>
<protein>
    <submittedName>
        <fullName evidence="1">Uncharacterized protein</fullName>
    </submittedName>
</protein>
<dbReference type="Proteomes" id="UP000254437">
    <property type="component" value="Unassembled WGS sequence"/>
</dbReference>
<evidence type="ECO:0000313" key="1">
    <source>
        <dbReference type="EMBL" id="STZ56156.1"/>
    </source>
</evidence>
<evidence type="ECO:0000313" key="2">
    <source>
        <dbReference type="Proteomes" id="UP000254437"/>
    </source>
</evidence>